<dbReference type="AlphaFoldDB" id="A0A953I8D7"/>
<evidence type="ECO:0000313" key="2">
    <source>
        <dbReference type="Proteomes" id="UP000732377"/>
    </source>
</evidence>
<protein>
    <recommendedName>
        <fullName evidence="3">Neutral/alkaline non-lysosomal ceramidase N-terminal domain-containing protein</fullName>
    </recommendedName>
</protein>
<reference evidence="1" key="1">
    <citation type="submission" date="2017-11" db="EMBL/GenBank/DDBJ databases">
        <title>Three new genomes from thermophilic consortium.</title>
        <authorList>
            <person name="Quaggio R."/>
            <person name="Amgarten D."/>
            <person name="Setubal J.C."/>
        </authorList>
    </citation>
    <scope>NUCLEOTIDE SEQUENCE</scope>
    <source>
        <strain evidence="1">ZCTH01-B2</strain>
    </source>
</reference>
<accession>A0A953I8D7</accession>
<name>A0A953I8D7_SYMTR</name>
<gene>
    <name evidence="1" type="ORF">CWE10_04505</name>
</gene>
<sequence length="430" mass="44966">MKAGHHCAIITPPIPCGMGGYAARSGPAEGVHDPLFARALVLEAGGERLGIITCDILHLERPVVEAARERAAALTGIPPERVMLLASHTHSGPSPGDWSTHPSPPEYRAWLPLQLAGCLLQATRQMAEVEVAWAEAPVEGLGKNRTDPDLPFDPMLRLLALLAGGRPRAVLLNYGCHPTVMGPENRLISADWPGAAVAALRRALGDDVWVGFAQGCAGDVSARFTRREQSFAEVERHGWLLAGAALTALGRLGGPAGGSLSRPLRLGARSRVVRLEARRLPSAEEAALQVESARARVAELEAAGASHAELRIAQTALQGAELALRYATEGIPVDLNCEVQAFAIGDAALVSLAGEPFSALGQAIRSRSPFAVTLVAGYGNGYCGYIPDRAAFARGGYEALSAPSEPGSGERLVDAAADLLSELKAEVAGA</sequence>
<proteinExistence type="predicted"/>
<dbReference type="RefSeq" id="WP_273378341.1">
    <property type="nucleotide sequence ID" value="NZ_PIUK01000026.1"/>
</dbReference>
<dbReference type="EMBL" id="PIUK01000026">
    <property type="protein sequence ID" value="MBY6275471.1"/>
    <property type="molecule type" value="Genomic_DNA"/>
</dbReference>
<evidence type="ECO:0008006" key="3">
    <source>
        <dbReference type="Google" id="ProtNLM"/>
    </source>
</evidence>
<evidence type="ECO:0000313" key="1">
    <source>
        <dbReference type="EMBL" id="MBY6275471.1"/>
    </source>
</evidence>
<comment type="caution">
    <text evidence="1">The sequence shown here is derived from an EMBL/GenBank/DDBJ whole genome shotgun (WGS) entry which is preliminary data.</text>
</comment>
<organism evidence="1 2">
    <name type="scientific">Symbiobacterium thermophilum</name>
    <dbReference type="NCBI Taxonomy" id="2734"/>
    <lineage>
        <taxon>Bacteria</taxon>
        <taxon>Bacillati</taxon>
        <taxon>Bacillota</taxon>
        <taxon>Clostridia</taxon>
        <taxon>Eubacteriales</taxon>
        <taxon>Symbiobacteriaceae</taxon>
        <taxon>Symbiobacterium</taxon>
    </lineage>
</organism>
<dbReference type="Proteomes" id="UP000732377">
    <property type="component" value="Unassembled WGS sequence"/>
</dbReference>